<organism evidence="1 2">
    <name type="scientific">Taxus chinensis</name>
    <name type="common">Chinese yew</name>
    <name type="synonym">Taxus wallichiana var. chinensis</name>
    <dbReference type="NCBI Taxonomy" id="29808"/>
    <lineage>
        <taxon>Eukaryota</taxon>
        <taxon>Viridiplantae</taxon>
        <taxon>Streptophyta</taxon>
        <taxon>Embryophyta</taxon>
        <taxon>Tracheophyta</taxon>
        <taxon>Spermatophyta</taxon>
        <taxon>Pinopsida</taxon>
        <taxon>Pinidae</taxon>
        <taxon>Conifers II</taxon>
        <taxon>Cupressales</taxon>
        <taxon>Taxaceae</taxon>
        <taxon>Taxus</taxon>
    </lineage>
</organism>
<comment type="caution">
    <text evidence="1">The sequence shown here is derived from an EMBL/GenBank/DDBJ whole genome shotgun (WGS) entry which is preliminary data.</text>
</comment>
<dbReference type="PANTHER" id="PTHR12121">
    <property type="entry name" value="CARBON CATABOLITE REPRESSOR PROTEIN 4"/>
    <property type="match status" value="1"/>
</dbReference>
<dbReference type="GO" id="GO:0000175">
    <property type="term" value="F:3'-5'-RNA exonuclease activity"/>
    <property type="evidence" value="ECO:0007669"/>
    <property type="project" value="TreeGrafter"/>
</dbReference>
<keyword evidence="2" id="KW-1185">Reference proteome</keyword>
<feature type="non-terminal residue" evidence="1">
    <location>
        <position position="223"/>
    </location>
</feature>
<sequence length="223" mass="24818">MGVNDDTVNDKQHLQIENAQNSELQIMDGGQIAKQFDQSSIIPFESAQLNTREVLSVSSFWKNITNQEEEGKVMNVDGIVQTPLPVVGDGMNMDPSQPEQGLESTNELSGLYSASVSDSSNPAEATITTYDPYSWSPMEVELATGNADCYLLQHNLKLESTYTEVEDYAGTKQSNGEPQVTSYHKRFMGTVDYIWRTEGLQTIKVLDTLPVHVMQRTRGFPTK</sequence>
<reference evidence="1 2" key="1">
    <citation type="journal article" date="2021" name="Nat. Plants">
        <title>The Taxus genome provides insights into paclitaxel biosynthesis.</title>
        <authorList>
            <person name="Xiong X."/>
            <person name="Gou J."/>
            <person name="Liao Q."/>
            <person name="Li Y."/>
            <person name="Zhou Q."/>
            <person name="Bi G."/>
            <person name="Li C."/>
            <person name="Du R."/>
            <person name="Wang X."/>
            <person name="Sun T."/>
            <person name="Guo L."/>
            <person name="Liang H."/>
            <person name="Lu P."/>
            <person name="Wu Y."/>
            <person name="Zhang Z."/>
            <person name="Ro D.K."/>
            <person name="Shang Y."/>
            <person name="Huang S."/>
            <person name="Yan J."/>
        </authorList>
    </citation>
    <scope>NUCLEOTIDE SEQUENCE [LARGE SCALE GENOMIC DNA]</scope>
    <source>
        <strain evidence="1">Ta-2019</strain>
    </source>
</reference>
<evidence type="ECO:0000313" key="2">
    <source>
        <dbReference type="Proteomes" id="UP000824469"/>
    </source>
</evidence>
<dbReference type="AlphaFoldDB" id="A0AA38GKV5"/>
<gene>
    <name evidence="1" type="ORF">KI387_018572</name>
</gene>
<dbReference type="Gene3D" id="3.60.10.10">
    <property type="entry name" value="Endonuclease/exonuclease/phosphatase"/>
    <property type="match status" value="1"/>
</dbReference>
<dbReference type="OMA" id="WRTEGLQ"/>
<dbReference type="InterPro" id="IPR050410">
    <property type="entry name" value="CCR4/nocturin_mRNA_transcr"/>
</dbReference>
<accession>A0AA38GKV5</accession>
<dbReference type="InterPro" id="IPR036691">
    <property type="entry name" value="Endo/exonu/phosph_ase_sf"/>
</dbReference>
<evidence type="ECO:0000313" key="1">
    <source>
        <dbReference type="EMBL" id="KAH9323933.1"/>
    </source>
</evidence>
<dbReference type="EMBL" id="JAHRHJ020000003">
    <property type="protein sequence ID" value="KAH9323933.1"/>
    <property type="molecule type" value="Genomic_DNA"/>
</dbReference>
<dbReference type="Proteomes" id="UP000824469">
    <property type="component" value="Unassembled WGS sequence"/>
</dbReference>
<proteinExistence type="predicted"/>
<protein>
    <submittedName>
        <fullName evidence="1">Uncharacterized protein</fullName>
    </submittedName>
</protein>
<name>A0AA38GKV5_TAXCH</name>
<dbReference type="PANTHER" id="PTHR12121:SF85">
    <property type="entry name" value="CARBON CATABOLITE REPRESSOR PROTEIN 4 HOMOLOG 6"/>
    <property type="match status" value="1"/>
</dbReference>